<sequence>MRSPQSPRRPVHKWSLALLPRLEYSGMILDHCNLHLLYSSDSPASASQVAGTTGFFPSSRDYHQSRGRRHWVSDHPISGRSELQNCDCGLHTGGTGYLEPCSEDPGQRCDPGEPQGPSLLGLGNRSWKKRFNFKAEDF</sequence>
<dbReference type="PANTHER" id="PTHR12138:SF162">
    <property type="entry name" value="CHROMOSOME UNDETERMINED SCAFFOLD_275, WHOLE GENOME SHOTGUN SEQUENCE"/>
    <property type="match status" value="1"/>
</dbReference>
<evidence type="ECO:0000256" key="1">
    <source>
        <dbReference type="SAM" id="MobiDB-lite"/>
    </source>
</evidence>
<evidence type="ECO:0000313" key="3">
    <source>
        <dbReference type="Proteomes" id="UP000002277"/>
    </source>
</evidence>
<keyword evidence="3" id="KW-1185">Reference proteome</keyword>
<proteinExistence type="predicted"/>
<gene>
    <name evidence="2 4" type="primary">ZNF180</name>
</gene>
<dbReference type="PANTHER" id="PTHR12138">
    <property type="entry name" value="PRIMATE-EXPANDED PROTEIN FAMILY"/>
    <property type="match status" value="1"/>
</dbReference>
<dbReference type="Bgee" id="ENSPTRG00000011117">
    <property type="expression patterns" value="Expressed in fibroblast and 21 other cell types or tissues"/>
</dbReference>
<dbReference type="GeneTree" id="ENSGT00940000162315"/>
<name>A0A2I3THW4_PANTR</name>
<evidence type="ECO:0000313" key="4">
    <source>
        <dbReference type="VGNC" id="VGNC:11470"/>
    </source>
</evidence>
<dbReference type="AlphaFoldDB" id="A0A2I3THW4"/>
<reference evidence="2" key="2">
    <citation type="submission" date="2025-08" db="UniProtKB">
        <authorList>
            <consortium name="Ensembl"/>
        </authorList>
    </citation>
    <scope>IDENTIFICATION</scope>
</reference>
<reference evidence="2" key="3">
    <citation type="submission" date="2025-09" db="UniProtKB">
        <authorList>
            <consortium name="Ensembl"/>
        </authorList>
    </citation>
    <scope>IDENTIFICATION</scope>
</reference>
<dbReference type="Proteomes" id="UP000002277">
    <property type="component" value="Chromosome 19"/>
</dbReference>
<reference evidence="2 3" key="1">
    <citation type="journal article" date="2005" name="Nature">
        <title>Initial sequence of the chimpanzee genome and comparison with the human genome.</title>
        <authorList>
            <consortium name="Chimpanzee sequencing and analysis consortium"/>
        </authorList>
    </citation>
    <scope>NUCLEOTIDE SEQUENCE [LARGE SCALE GENOMIC DNA]</scope>
</reference>
<evidence type="ECO:0000313" key="2">
    <source>
        <dbReference type="Ensembl" id="ENSPTRP00000088819.1"/>
    </source>
</evidence>
<feature type="region of interest" description="Disordered" evidence="1">
    <location>
        <begin position="102"/>
        <end position="123"/>
    </location>
</feature>
<dbReference type="EMBL" id="AACZ04019614">
    <property type="status" value="NOT_ANNOTATED_CDS"/>
    <property type="molecule type" value="Genomic_DNA"/>
</dbReference>
<accession>A0A2I3THW4</accession>
<accession>A0A2J8PY85</accession>
<dbReference type="Ensembl" id="ENSPTRT00000095308.1">
    <property type="protein sequence ID" value="ENSPTRP00000088819.1"/>
    <property type="gene ID" value="ENSPTRG00000011117.4"/>
</dbReference>
<organism evidence="2 3">
    <name type="scientific">Pan troglodytes</name>
    <name type="common">Chimpanzee</name>
    <dbReference type="NCBI Taxonomy" id="9598"/>
    <lineage>
        <taxon>Eukaryota</taxon>
        <taxon>Metazoa</taxon>
        <taxon>Chordata</taxon>
        <taxon>Craniata</taxon>
        <taxon>Vertebrata</taxon>
        <taxon>Euteleostomi</taxon>
        <taxon>Mammalia</taxon>
        <taxon>Eutheria</taxon>
        <taxon>Euarchontoglires</taxon>
        <taxon>Primates</taxon>
        <taxon>Haplorrhini</taxon>
        <taxon>Catarrhini</taxon>
        <taxon>Hominidae</taxon>
        <taxon>Pan</taxon>
    </lineage>
</organism>
<protein>
    <submittedName>
        <fullName evidence="2">Zinc finger protein 180</fullName>
    </submittedName>
</protein>
<dbReference type="VGNC" id="VGNC:11470">
    <property type="gene designation" value="ZNF180"/>
</dbReference>